<feature type="signal peptide" evidence="1">
    <location>
        <begin position="1"/>
        <end position="22"/>
    </location>
</feature>
<protein>
    <submittedName>
        <fullName evidence="2">Uncharacterized protein</fullName>
    </submittedName>
</protein>
<sequence>MSLREFSVHLIAVLILLYRHQSNHPCIALHCTNHLITDTHSPSFVCLLALIA</sequence>
<reference evidence="2" key="1">
    <citation type="submission" date="2020-06" db="EMBL/GenBank/DDBJ databases">
        <title>WGS assembly of Ceratodon purpureus strain R40.</title>
        <authorList>
            <person name="Carey S.B."/>
            <person name="Jenkins J."/>
            <person name="Shu S."/>
            <person name="Lovell J.T."/>
            <person name="Sreedasyam A."/>
            <person name="Maumus F."/>
            <person name="Tiley G.P."/>
            <person name="Fernandez-Pozo N."/>
            <person name="Barry K."/>
            <person name="Chen C."/>
            <person name="Wang M."/>
            <person name="Lipzen A."/>
            <person name="Daum C."/>
            <person name="Saski C.A."/>
            <person name="Payton A.C."/>
            <person name="Mcbreen J.C."/>
            <person name="Conrad R.E."/>
            <person name="Kollar L.M."/>
            <person name="Olsson S."/>
            <person name="Huttunen S."/>
            <person name="Landis J.B."/>
            <person name="Wickett N.J."/>
            <person name="Johnson M.G."/>
            <person name="Rensing S.A."/>
            <person name="Grimwood J."/>
            <person name="Schmutz J."/>
            <person name="Mcdaniel S.F."/>
        </authorList>
    </citation>
    <scope>NUCLEOTIDE SEQUENCE</scope>
    <source>
        <strain evidence="2">R40</strain>
    </source>
</reference>
<name>A0A8T0GI40_CERPU</name>
<keyword evidence="1" id="KW-0732">Signal</keyword>
<proteinExistence type="predicted"/>
<dbReference type="EMBL" id="CM026431">
    <property type="protein sequence ID" value="KAG0558670.1"/>
    <property type="molecule type" value="Genomic_DNA"/>
</dbReference>
<keyword evidence="3" id="KW-1185">Reference proteome</keyword>
<evidence type="ECO:0000313" key="3">
    <source>
        <dbReference type="Proteomes" id="UP000822688"/>
    </source>
</evidence>
<organism evidence="2 3">
    <name type="scientific">Ceratodon purpureus</name>
    <name type="common">Fire moss</name>
    <name type="synonym">Dicranum purpureum</name>
    <dbReference type="NCBI Taxonomy" id="3225"/>
    <lineage>
        <taxon>Eukaryota</taxon>
        <taxon>Viridiplantae</taxon>
        <taxon>Streptophyta</taxon>
        <taxon>Embryophyta</taxon>
        <taxon>Bryophyta</taxon>
        <taxon>Bryophytina</taxon>
        <taxon>Bryopsida</taxon>
        <taxon>Dicranidae</taxon>
        <taxon>Pseudoditrichales</taxon>
        <taxon>Ditrichaceae</taxon>
        <taxon>Ceratodon</taxon>
    </lineage>
</organism>
<feature type="chain" id="PRO_5035920072" evidence="1">
    <location>
        <begin position="23"/>
        <end position="52"/>
    </location>
</feature>
<evidence type="ECO:0000256" key="1">
    <source>
        <dbReference type="SAM" id="SignalP"/>
    </source>
</evidence>
<dbReference type="Proteomes" id="UP000822688">
    <property type="component" value="Chromosome 10"/>
</dbReference>
<dbReference type="AlphaFoldDB" id="A0A8T0GI40"/>
<gene>
    <name evidence="2" type="ORF">KC19_10G045300</name>
</gene>
<accession>A0A8T0GI40</accession>
<comment type="caution">
    <text evidence="2">The sequence shown here is derived from an EMBL/GenBank/DDBJ whole genome shotgun (WGS) entry which is preliminary data.</text>
</comment>
<evidence type="ECO:0000313" key="2">
    <source>
        <dbReference type="EMBL" id="KAG0558670.1"/>
    </source>
</evidence>